<dbReference type="OrthoDB" id="2099887at2759"/>
<sequence>MKSFAFGLLAPALASASLNLPRAESGFTLEQYESGYVHNVLMQAKLDSWAHRDEADPFNEWQYPPLEGPVKCEGGVAVVEPGNSNQTFKCNNIDLLDYRSHQDLGSFVGDGSSSWGWVSDDGREFVAIGQGDGTAFAEVSSEGKLIYLGRLPQQSSFSFWREIRTHKNYMVIGSEAVDHGVQIFDMTKLLEIDPASPVNFSITDDLTSWFNDLPIGRTHNVVKGPEGADWFTVVGAQPRNSTCLSGLIYVDVSDIENPFSPGCAGQDGYVHDAECVIYHGPDTRYEGKEICYGYNEDTLTIYDVTDKVGVNASRVISKTSYVGARYTHQGAVLDLNWQTHLVLDDELDEEYFTGPAADQFPVTYIFDITNLEAPVQTGIYKHKSFSIDHNQYIFDGLAYQSHYGAGLRVLDVSSIPSDPTGDSVKEVAYFDIYPEDDDLPNGGIIDFVGTWSHYAGFPSGNILINTIERGAFIVKLSQFERRGRGAHYKKPRNV</sequence>
<dbReference type="NCBIfam" id="TIGR04312">
    <property type="entry name" value="choice_anch_B"/>
    <property type="match status" value="1"/>
</dbReference>
<evidence type="ECO:0008006" key="4">
    <source>
        <dbReference type="Google" id="ProtNLM"/>
    </source>
</evidence>
<dbReference type="GO" id="GO:0005576">
    <property type="term" value="C:extracellular region"/>
    <property type="evidence" value="ECO:0007669"/>
    <property type="project" value="TreeGrafter"/>
</dbReference>
<dbReference type="InterPro" id="IPR027589">
    <property type="entry name" value="Choice_anch_B"/>
</dbReference>
<evidence type="ECO:0000313" key="3">
    <source>
        <dbReference type="Proteomes" id="UP000054302"/>
    </source>
</evidence>
<dbReference type="GeneID" id="27323969"/>
<reference evidence="2 3" key="1">
    <citation type="submission" date="2015-01" db="EMBL/GenBank/DDBJ databases">
        <title>The Genome Sequence of Exophiala mesophila CBS40295.</title>
        <authorList>
            <consortium name="The Broad Institute Genomics Platform"/>
            <person name="Cuomo C."/>
            <person name="de Hoog S."/>
            <person name="Gorbushina A."/>
            <person name="Stielow B."/>
            <person name="Teixiera M."/>
            <person name="Abouelleil A."/>
            <person name="Chapman S.B."/>
            <person name="Priest M."/>
            <person name="Young S.K."/>
            <person name="Wortman J."/>
            <person name="Nusbaum C."/>
            <person name="Birren B."/>
        </authorList>
    </citation>
    <scope>NUCLEOTIDE SEQUENCE [LARGE SCALE GENOMIC DNA]</scope>
    <source>
        <strain evidence="2 3">CBS 40295</strain>
    </source>
</reference>
<name>A0A0D1XTW0_EXOME</name>
<accession>A0A0D1XTW0</accession>
<dbReference type="PANTHER" id="PTHR38787:SF3">
    <property type="entry name" value="REGULATORY P DOMAIN-CONTAINING PROTEIN"/>
    <property type="match status" value="1"/>
</dbReference>
<dbReference type="EMBL" id="KN847523">
    <property type="protein sequence ID" value="KIV91606.1"/>
    <property type="molecule type" value="Genomic_DNA"/>
</dbReference>
<organism evidence="2 3">
    <name type="scientific">Exophiala mesophila</name>
    <name type="common">Black yeast-like fungus</name>
    <dbReference type="NCBI Taxonomy" id="212818"/>
    <lineage>
        <taxon>Eukaryota</taxon>
        <taxon>Fungi</taxon>
        <taxon>Dikarya</taxon>
        <taxon>Ascomycota</taxon>
        <taxon>Pezizomycotina</taxon>
        <taxon>Eurotiomycetes</taxon>
        <taxon>Chaetothyriomycetidae</taxon>
        <taxon>Chaetothyriales</taxon>
        <taxon>Herpotrichiellaceae</taxon>
        <taxon>Exophiala</taxon>
    </lineage>
</organism>
<evidence type="ECO:0000313" key="2">
    <source>
        <dbReference type="EMBL" id="KIV91606.1"/>
    </source>
</evidence>
<dbReference type="STRING" id="212818.A0A0D1XTW0"/>
<proteinExistence type="predicted"/>
<gene>
    <name evidence="2" type="ORF">PV10_06124</name>
</gene>
<feature type="chain" id="PRO_5002246496" description="Regulatory P domain-containing protein" evidence="1">
    <location>
        <begin position="17"/>
        <end position="494"/>
    </location>
</feature>
<dbReference type="HOGENOM" id="CLU_031217_0_0_1"/>
<evidence type="ECO:0000256" key="1">
    <source>
        <dbReference type="SAM" id="SignalP"/>
    </source>
</evidence>
<dbReference type="PANTHER" id="PTHR38787">
    <property type="entry name" value="REGULATORY P DOMAIN-CONTAINING PROTEIN"/>
    <property type="match status" value="1"/>
</dbReference>
<keyword evidence="1" id="KW-0732">Signal</keyword>
<keyword evidence="3" id="KW-1185">Reference proteome</keyword>
<feature type="signal peptide" evidence="1">
    <location>
        <begin position="1"/>
        <end position="16"/>
    </location>
</feature>
<dbReference type="AlphaFoldDB" id="A0A0D1XTW0"/>
<protein>
    <recommendedName>
        <fullName evidence="4">Regulatory P domain-containing protein</fullName>
    </recommendedName>
</protein>
<dbReference type="RefSeq" id="XP_016223180.1">
    <property type="nucleotide sequence ID" value="XM_016370887.1"/>
</dbReference>
<dbReference type="VEuPathDB" id="FungiDB:PV10_06124"/>
<dbReference type="OMA" id="YFDVFPD"/>
<dbReference type="Proteomes" id="UP000054302">
    <property type="component" value="Unassembled WGS sequence"/>
</dbReference>